<organism evidence="2">
    <name type="scientific">hydrothermal vent metagenome</name>
    <dbReference type="NCBI Taxonomy" id="652676"/>
    <lineage>
        <taxon>unclassified sequences</taxon>
        <taxon>metagenomes</taxon>
        <taxon>ecological metagenomes</taxon>
    </lineage>
</organism>
<dbReference type="EMBL" id="FPHC01000039">
    <property type="protein sequence ID" value="SFV56500.1"/>
    <property type="molecule type" value="Genomic_DNA"/>
</dbReference>
<evidence type="ECO:0000256" key="1">
    <source>
        <dbReference type="SAM" id="MobiDB-lite"/>
    </source>
</evidence>
<evidence type="ECO:0000313" key="2">
    <source>
        <dbReference type="EMBL" id="SFV56500.1"/>
    </source>
</evidence>
<protein>
    <submittedName>
        <fullName evidence="2">Uncharacterized protein</fullName>
    </submittedName>
</protein>
<gene>
    <name evidence="2" type="ORF">MNB_SV-6-1701</name>
</gene>
<name>A0A1W1BSF4_9ZZZZ</name>
<proteinExistence type="predicted"/>
<dbReference type="AlphaFoldDB" id="A0A1W1BSF4"/>
<reference evidence="2" key="1">
    <citation type="submission" date="2016-10" db="EMBL/GenBank/DDBJ databases">
        <authorList>
            <person name="de Groot N.N."/>
        </authorList>
    </citation>
    <scope>NUCLEOTIDE SEQUENCE</scope>
</reference>
<accession>A0A1W1BSF4</accession>
<feature type="region of interest" description="Disordered" evidence="1">
    <location>
        <begin position="1"/>
        <end position="24"/>
    </location>
</feature>
<feature type="compositionally biased region" description="Basic and acidic residues" evidence="1">
    <location>
        <begin position="14"/>
        <end position="24"/>
    </location>
</feature>
<sequence length="63" mass="7137">MDASLDLSGKQARAKKDNIAKEKQRAKAKSELFKQMNADDNISIVSHKKESKKHINIIELSEK</sequence>